<dbReference type="EMBL" id="JACNIG010000069">
    <property type="protein sequence ID" value="MBC8430681.1"/>
    <property type="molecule type" value="Genomic_DNA"/>
</dbReference>
<dbReference type="GO" id="GO:0004386">
    <property type="term" value="F:helicase activity"/>
    <property type="evidence" value="ECO:0007669"/>
    <property type="project" value="UniProtKB-KW"/>
</dbReference>
<dbReference type="Pfam" id="PF00270">
    <property type="entry name" value="DEAD"/>
    <property type="match status" value="1"/>
</dbReference>
<comment type="caution">
    <text evidence="6">The sequence shown here is derived from an EMBL/GenBank/DDBJ whole genome shotgun (WGS) entry which is preliminary data.</text>
</comment>
<dbReference type="GO" id="GO:0005524">
    <property type="term" value="F:ATP binding"/>
    <property type="evidence" value="ECO:0007669"/>
    <property type="project" value="UniProtKB-KW"/>
</dbReference>
<dbReference type="PANTHER" id="PTHR12131">
    <property type="entry name" value="ATP-DEPENDENT RNA AND DNA HELICASE"/>
    <property type="match status" value="1"/>
</dbReference>
<evidence type="ECO:0000256" key="1">
    <source>
        <dbReference type="ARBA" id="ARBA00022741"/>
    </source>
</evidence>
<protein>
    <submittedName>
        <fullName evidence="6">DEAD/DEAH box helicase</fullName>
    </submittedName>
</protein>
<evidence type="ECO:0000256" key="3">
    <source>
        <dbReference type="ARBA" id="ARBA00022806"/>
    </source>
</evidence>
<dbReference type="SMART" id="SM00490">
    <property type="entry name" value="HELICc"/>
    <property type="match status" value="1"/>
</dbReference>
<dbReference type="InterPro" id="IPR001650">
    <property type="entry name" value="Helicase_C-like"/>
</dbReference>
<dbReference type="InterPro" id="IPR014001">
    <property type="entry name" value="Helicase_ATP-bd"/>
</dbReference>
<dbReference type="GO" id="GO:0055087">
    <property type="term" value="C:Ski complex"/>
    <property type="evidence" value="ECO:0007669"/>
    <property type="project" value="TreeGrafter"/>
</dbReference>
<keyword evidence="3 6" id="KW-0347">Helicase</keyword>
<keyword evidence="4" id="KW-0067">ATP-binding</keyword>
<gene>
    <name evidence="6" type="ORF">H8D96_02055</name>
</gene>
<dbReference type="Gene3D" id="1.10.3380.30">
    <property type="match status" value="1"/>
</dbReference>
<dbReference type="GO" id="GO:0016787">
    <property type="term" value="F:hydrolase activity"/>
    <property type="evidence" value="ECO:0007669"/>
    <property type="project" value="UniProtKB-KW"/>
</dbReference>
<keyword evidence="2" id="KW-0378">Hydrolase</keyword>
<dbReference type="SMART" id="SM00487">
    <property type="entry name" value="DEXDc"/>
    <property type="match status" value="1"/>
</dbReference>
<accession>A0A8J6NNT3</accession>
<name>A0A8J6NNT3_9BACT</name>
<proteinExistence type="predicted"/>
<dbReference type="InterPro" id="IPR050699">
    <property type="entry name" value="RNA-DNA_Helicase"/>
</dbReference>
<evidence type="ECO:0000313" key="7">
    <source>
        <dbReference type="Proteomes" id="UP000605201"/>
    </source>
</evidence>
<evidence type="ECO:0000256" key="2">
    <source>
        <dbReference type="ARBA" id="ARBA00022801"/>
    </source>
</evidence>
<dbReference type="InterPro" id="IPR027417">
    <property type="entry name" value="P-loop_NTPase"/>
</dbReference>
<sequence>MEQRKRYPARSKYRFEKKPKAVKIKPGADAGLKKVFAAIGVPDKAPFKPDPFQLEALAAIAKADCLVTAPTGAGKTWIAQQAIARVHAEKGRSWYASPLKALTNSKYSEFSKIFGPENVGILTGDRKENSDAPVIVGTTEILRNQLYDAMHAGTLLGTDFVILDEAHFLGDEDRGVVWEETMIYLPFRIPLLLLSATIGNAGHIADWLSSIRKKKCIVVEETKRPVPLYPLFFHPSGTLLPFASPGSPPKKMRLHKKVAAYASSKRPLFLAPPRKLPPFGDIMRVLKKYRLLPAIFFLKSRADCDHALDLCHDDLIHDRNRKERLSRRIDTLVSQSPHIAGHRQLWHLEHLGVGAHHSGQLPAWKLVLETLMTEGLLEAVFATSTVAAGVNFPARTIVFLNSDRFNGQEFVALTPTEFHQMTGRAGRRGMDHIGFALAIPGKFMNIRLIARTLSLPPSDVISRIKINFSMVLNLLLSHTPEQIEDLLHKSFATYTIMKGQPRESLKIDHKYLWRDFLKHLDFLKETGYVTKSGALTNDGVWASRLRVDQPLMIAEGFRLGIFPETDPVMLAAIIASFVYERESNDKIERAFVPNNLAKTFAAVTKQLRSFADCMSKQGFSVRPMILNPAAIMFAWATGRPWKEVASIAAIEEGDLAMLILRTADNLRHISTLGQVFPEAAVAAATAIELIMRSPVTMDYNT</sequence>
<keyword evidence="1" id="KW-0547">Nucleotide-binding</keyword>
<evidence type="ECO:0000259" key="5">
    <source>
        <dbReference type="PROSITE" id="PS51192"/>
    </source>
</evidence>
<reference evidence="6 7" key="1">
    <citation type="submission" date="2020-08" db="EMBL/GenBank/DDBJ databases">
        <title>Bridging the membrane lipid divide: bacteria of the FCB group superphylum have the potential to synthesize archaeal ether lipids.</title>
        <authorList>
            <person name="Villanueva L."/>
            <person name="Von Meijenfeldt F.A.B."/>
            <person name="Westbye A.B."/>
            <person name="Yadav S."/>
            <person name="Hopmans E.C."/>
            <person name="Dutilh B.E."/>
            <person name="Sinninghe Damste J.S."/>
        </authorList>
    </citation>
    <scope>NUCLEOTIDE SEQUENCE [LARGE SCALE GENOMIC DNA]</scope>
    <source>
        <strain evidence="6">NIOZ-UU17</strain>
    </source>
</reference>
<dbReference type="Proteomes" id="UP000605201">
    <property type="component" value="Unassembled WGS sequence"/>
</dbReference>
<dbReference type="SMART" id="SM01142">
    <property type="entry name" value="DSHCT"/>
    <property type="match status" value="1"/>
</dbReference>
<dbReference type="Pfam" id="PF08148">
    <property type="entry name" value="DSHCT"/>
    <property type="match status" value="1"/>
</dbReference>
<feature type="domain" description="Helicase ATP-binding" evidence="5">
    <location>
        <begin position="56"/>
        <end position="216"/>
    </location>
</feature>
<dbReference type="GO" id="GO:0003676">
    <property type="term" value="F:nucleic acid binding"/>
    <property type="evidence" value="ECO:0007669"/>
    <property type="project" value="InterPro"/>
</dbReference>
<dbReference type="GO" id="GO:0070478">
    <property type="term" value="P:nuclear-transcribed mRNA catabolic process, 3'-5' exonucleolytic nonsense-mediated decay"/>
    <property type="evidence" value="ECO:0007669"/>
    <property type="project" value="TreeGrafter"/>
</dbReference>
<dbReference type="PROSITE" id="PS51192">
    <property type="entry name" value="HELICASE_ATP_BIND_1"/>
    <property type="match status" value="1"/>
</dbReference>
<evidence type="ECO:0000256" key="4">
    <source>
        <dbReference type="ARBA" id="ARBA00022840"/>
    </source>
</evidence>
<organism evidence="6 7">
    <name type="scientific">Candidatus Desulfatibia vada</name>
    <dbReference type="NCBI Taxonomy" id="2841696"/>
    <lineage>
        <taxon>Bacteria</taxon>
        <taxon>Pseudomonadati</taxon>
        <taxon>Thermodesulfobacteriota</taxon>
        <taxon>Desulfobacteria</taxon>
        <taxon>Desulfobacterales</taxon>
        <taxon>Desulfobacterales incertae sedis</taxon>
        <taxon>Candidatus Desulfatibia</taxon>
    </lineage>
</organism>
<dbReference type="PANTHER" id="PTHR12131:SF1">
    <property type="entry name" value="ATP-DEPENDENT RNA HELICASE SUPV3L1, MITOCHONDRIAL-RELATED"/>
    <property type="match status" value="1"/>
</dbReference>
<dbReference type="InterPro" id="IPR012961">
    <property type="entry name" value="Ski2/MTR4_C"/>
</dbReference>
<dbReference type="Gene3D" id="3.40.50.300">
    <property type="entry name" value="P-loop containing nucleotide triphosphate hydrolases"/>
    <property type="match status" value="2"/>
</dbReference>
<evidence type="ECO:0000313" key="6">
    <source>
        <dbReference type="EMBL" id="MBC8430681.1"/>
    </source>
</evidence>
<dbReference type="AlphaFoldDB" id="A0A8J6NNT3"/>
<dbReference type="SUPFAM" id="SSF52540">
    <property type="entry name" value="P-loop containing nucleoside triphosphate hydrolases"/>
    <property type="match status" value="1"/>
</dbReference>
<dbReference type="InterPro" id="IPR011545">
    <property type="entry name" value="DEAD/DEAH_box_helicase_dom"/>
</dbReference>